<accession>A0A6B9Z8T4</accession>
<dbReference type="KEGG" id="chih:GWR21_02050"/>
<dbReference type="AlphaFoldDB" id="A0A6B9Z8T4"/>
<sequence>MRDKRPILTALSNFRTKDKFSYNEFQERGLSPSDPDKCNDMQLIVNDCTDEIIAGITNDLSKRELTKIFRNHLHAVNKFHYDTGEREYLCDRLYDLSVIVDADIKHDLNSWQYGSVFNTLMRITNFLRGAGKVVEVRQQRCTACDTMLKTSIMGRQEGIPDYNWHIIRCGGCREYNLSSIGPGVNGYRSENYQLVEQLPKANYSEEEAHVRLEQIKYFRKDR</sequence>
<keyword evidence="2" id="KW-1185">Reference proteome</keyword>
<gene>
    <name evidence="1" type="ORF">GWR21_02050</name>
</gene>
<dbReference type="RefSeq" id="WP_162330120.1">
    <property type="nucleotide sequence ID" value="NZ_CP048113.1"/>
</dbReference>
<evidence type="ECO:0000313" key="2">
    <source>
        <dbReference type="Proteomes" id="UP000476411"/>
    </source>
</evidence>
<proteinExistence type="predicted"/>
<dbReference type="EMBL" id="CP048113">
    <property type="protein sequence ID" value="QHS58417.1"/>
    <property type="molecule type" value="Genomic_DNA"/>
</dbReference>
<protein>
    <submittedName>
        <fullName evidence="1">DUF4844 domain-containing protein</fullName>
    </submittedName>
</protein>
<evidence type="ECO:0000313" key="1">
    <source>
        <dbReference type="EMBL" id="QHS58417.1"/>
    </source>
</evidence>
<organism evidence="1 2">
    <name type="scientific">Chitinophaga agri</name>
    <dbReference type="NCBI Taxonomy" id="2703787"/>
    <lineage>
        <taxon>Bacteria</taxon>
        <taxon>Pseudomonadati</taxon>
        <taxon>Bacteroidota</taxon>
        <taxon>Chitinophagia</taxon>
        <taxon>Chitinophagales</taxon>
        <taxon>Chitinophagaceae</taxon>
        <taxon>Chitinophaga</taxon>
    </lineage>
</organism>
<dbReference type="Gene3D" id="1.20.1480.40">
    <property type="entry name" value="Uncharacterised protein PF16133, DUF4844"/>
    <property type="match status" value="1"/>
</dbReference>
<dbReference type="Proteomes" id="UP000476411">
    <property type="component" value="Chromosome"/>
</dbReference>
<reference evidence="1 2" key="1">
    <citation type="submission" date="2020-01" db="EMBL/GenBank/DDBJ databases">
        <title>Complete genome sequence of Chitinophaga sp. H33E-04 isolated from quinoa roots.</title>
        <authorList>
            <person name="Weon H.-Y."/>
            <person name="Lee S.A."/>
        </authorList>
    </citation>
    <scope>NUCLEOTIDE SEQUENCE [LARGE SCALE GENOMIC DNA]</scope>
    <source>
        <strain evidence="1 2">H33E-04</strain>
    </source>
</reference>
<dbReference type="InterPro" id="IPR038360">
    <property type="entry name" value="DUF4844_sf"/>
</dbReference>
<name>A0A6B9Z8T4_9BACT</name>